<sequence length="161" mass="18875">MLKPWYKQFWPCFLIALPLLVIIASIITILIFSKNSINLISKDYYIKGKSTNINLYLSRINVARKLKINAYIFFDKKNIIIRLDKGKLEHYPDINTIFTHRTSAGYDFSYQVLSKGNNQYHIPINRNMIEGPWFIKISPNNKRWLIEGKVTFPSSEIQSIC</sequence>
<dbReference type="Pfam" id="PF05751">
    <property type="entry name" value="FixH"/>
    <property type="match status" value="1"/>
</dbReference>
<dbReference type="AlphaFoldDB" id="S3E055"/>
<dbReference type="eggNOG" id="COG3198">
    <property type="taxonomic scope" value="Bacteria"/>
</dbReference>
<protein>
    <recommendedName>
        <fullName evidence="4">FixH</fullName>
    </recommendedName>
</protein>
<gene>
    <name evidence="2" type="ORF">O1U_0045</name>
</gene>
<evidence type="ECO:0000313" key="3">
    <source>
        <dbReference type="Proteomes" id="UP000053688"/>
    </source>
</evidence>
<evidence type="ECO:0000256" key="1">
    <source>
        <dbReference type="SAM" id="Phobius"/>
    </source>
</evidence>
<keyword evidence="3" id="KW-1185">Reference proteome</keyword>
<dbReference type="RefSeq" id="WP_016503389.1">
    <property type="nucleotide sequence ID" value="NZ_AMSD01000001.1"/>
</dbReference>
<keyword evidence="1" id="KW-0812">Transmembrane</keyword>
<dbReference type="EMBL" id="AMSD01000001">
    <property type="protein sequence ID" value="EPE37591.1"/>
    <property type="molecule type" value="Genomic_DNA"/>
</dbReference>
<keyword evidence="1" id="KW-0472">Membrane</keyword>
<comment type="caution">
    <text evidence="2">The sequence shown here is derived from an EMBL/GenBank/DDBJ whole genome shotgun (WGS) entry which is preliminary data.</text>
</comment>
<feature type="transmembrane region" description="Helical" evidence="1">
    <location>
        <begin position="12"/>
        <end position="32"/>
    </location>
</feature>
<keyword evidence="1" id="KW-1133">Transmembrane helix</keyword>
<proteinExistence type="predicted"/>
<dbReference type="STRING" id="28176.CF66_2401"/>
<dbReference type="Proteomes" id="UP000053688">
    <property type="component" value="Unassembled WGS sequence"/>
</dbReference>
<dbReference type="InterPro" id="IPR008620">
    <property type="entry name" value="FixH"/>
</dbReference>
<evidence type="ECO:0008006" key="4">
    <source>
        <dbReference type="Google" id="ProtNLM"/>
    </source>
</evidence>
<name>S3E055_9GAMM</name>
<evidence type="ECO:0000313" key="2">
    <source>
        <dbReference type="EMBL" id="EPE37591.1"/>
    </source>
</evidence>
<reference evidence="2 3" key="1">
    <citation type="journal article" date="2014" name="Environ. Microbiol.">
        <title>Genomic signatures of obligate host dependence in the luminous bacterial symbiont of a vertebrate.</title>
        <authorList>
            <person name="Hendry T.A."/>
            <person name="de Wet J.R."/>
            <person name="Dunlap P.V."/>
        </authorList>
    </citation>
    <scope>NUCLEOTIDE SEQUENCE [LARGE SCALE GENOMIC DNA]</scope>
    <source>
        <strain evidence="2 3">Akat1</strain>
    </source>
</reference>
<organism evidence="2 3">
    <name type="scientific">Candidatus Photodesmus katoptron Akat1</name>
    <dbReference type="NCBI Taxonomy" id="1236703"/>
    <lineage>
        <taxon>Bacteria</taxon>
        <taxon>Pseudomonadati</taxon>
        <taxon>Pseudomonadota</taxon>
        <taxon>Gammaproteobacteria</taxon>
        <taxon>Vibrionales</taxon>
        <taxon>Vibrionaceae</taxon>
        <taxon>Candidatus Photodesmus</taxon>
    </lineage>
</organism>
<accession>S3E055</accession>